<proteinExistence type="inferred from homology"/>
<dbReference type="EMBL" id="LR134182">
    <property type="protein sequence ID" value="VEB43419.1"/>
    <property type="molecule type" value="Genomic_DNA"/>
</dbReference>
<keyword evidence="6" id="KW-0414">Isoprene biosynthesis</keyword>
<dbReference type="PANTHER" id="PTHR43281">
    <property type="entry name" value="FARNESYL DIPHOSPHATE SYNTHASE"/>
    <property type="match status" value="1"/>
</dbReference>
<dbReference type="PANTHER" id="PTHR43281:SF1">
    <property type="entry name" value="FARNESYL DIPHOSPHATE SYNTHASE"/>
    <property type="match status" value="1"/>
</dbReference>
<evidence type="ECO:0000313" key="8">
    <source>
        <dbReference type="EMBL" id="VEB43419.1"/>
    </source>
</evidence>
<sequence length="126" mass="13729">MANESFIGWMTSIQQYMEQALEKLLPSADCAPQRLHEAMRYATLEGGKRVRPLLVFAAGELVGAQADNLARIGAALEMVHAYSLVHDDMPCMDNDVLRAASPLVTSPTTTPPRSWSATRCRPAPSS</sequence>
<evidence type="ECO:0000256" key="6">
    <source>
        <dbReference type="ARBA" id="ARBA00023229"/>
    </source>
</evidence>
<evidence type="ECO:0000256" key="1">
    <source>
        <dbReference type="ARBA" id="ARBA00001946"/>
    </source>
</evidence>
<comment type="similarity">
    <text evidence="2">Belongs to the FPP/GGPP synthase family.</text>
</comment>
<dbReference type="AlphaFoldDB" id="A0A3S4LLA9"/>
<keyword evidence="4" id="KW-0479">Metal-binding</keyword>
<dbReference type="Gene3D" id="1.10.600.10">
    <property type="entry name" value="Farnesyl Diphosphate Synthase"/>
    <property type="match status" value="1"/>
</dbReference>
<accession>A0A3S4LLA9</accession>
<evidence type="ECO:0000256" key="5">
    <source>
        <dbReference type="ARBA" id="ARBA00022842"/>
    </source>
</evidence>
<dbReference type="SUPFAM" id="SSF48576">
    <property type="entry name" value="Terpenoid synthases"/>
    <property type="match status" value="1"/>
</dbReference>
<evidence type="ECO:0000256" key="7">
    <source>
        <dbReference type="SAM" id="MobiDB-lite"/>
    </source>
</evidence>
<dbReference type="EC" id="2.5.1.10" evidence="8"/>
<dbReference type="Pfam" id="PF00348">
    <property type="entry name" value="polyprenyl_synt"/>
    <property type="match status" value="1"/>
</dbReference>
<reference evidence="8 9" key="1">
    <citation type="submission" date="2018-12" db="EMBL/GenBank/DDBJ databases">
        <authorList>
            <consortium name="Pathogen Informatics"/>
        </authorList>
    </citation>
    <scope>NUCLEOTIDE SEQUENCE [LARGE SCALE GENOMIC DNA]</scope>
    <source>
        <strain evidence="8 9">NCTC9695</strain>
    </source>
</reference>
<organism evidence="8 9">
    <name type="scientific">Chromobacterium violaceum</name>
    <dbReference type="NCBI Taxonomy" id="536"/>
    <lineage>
        <taxon>Bacteria</taxon>
        <taxon>Pseudomonadati</taxon>
        <taxon>Pseudomonadota</taxon>
        <taxon>Betaproteobacteria</taxon>
        <taxon>Neisseriales</taxon>
        <taxon>Chromobacteriaceae</taxon>
        <taxon>Chromobacterium</taxon>
    </lineage>
</organism>
<gene>
    <name evidence="8" type="ORF">NCTC9695_03877</name>
</gene>
<dbReference type="GO" id="GO:0046872">
    <property type="term" value="F:metal ion binding"/>
    <property type="evidence" value="ECO:0007669"/>
    <property type="project" value="UniProtKB-KW"/>
</dbReference>
<feature type="region of interest" description="Disordered" evidence="7">
    <location>
        <begin position="103"/>
        <end position="126"/>
    </location>
</feature>
<evidence type="ECO:0000256" key="4">
    <source>
        <dbReference type="ARBA" id="ARBA00022723"/>
    </source>
</evidence>
<keyword evidence="5" id="KW-0460">Magnesium</keyword>
<evidence type="ECO:0000313" key="9">
    <source>
        <dbReference type="Proteomes" id="UP000275777"/>
    </source>
</evidence>
<comment type="cofactor">
    <cofactor evidence="1">
        <name>Mg(2+)</name>
        <dbReference type="ChEBI" id="CHEBI:18420"/>
    </cofactor>
</comment>
<feature type="compositionally biased region" description="Low complexity" evidence="7">
    <location>
        <begin position="103"/>
        <end position="118"/>
    </location>
</feature>
<keyword evidence="3 8" id="KW-0808">Transferase</keyword>
<dbReference type="InterPro" id="IPR008949">
    <property type="entry name" value="Isoprenoid_synthase_dom_sf"/>
</dbReference>
<evidence type="ECO:0000256" key="3">
    <source>
        <dbReference type="ARBA" id="ARBA00022679"/>
    </source>
</evidence>
<dbReference type="Proteomes" id="UP000275777">
    <property type="component" value="Chromosome"/>
</dbReference>
<dbReference type="GO" id="GO:0008299">
    <property type="term" value="P:isoprenoid biosynthetic process"/>
    <property type="evidence" value="ECO:0007669"/>
    <property type="project" value="UniProtKB-KW"/>
</dbReference>
<name>A0A3S4LLA9_CHRVL</name>
<dbReference type="GO" id="GO:0004337">
    <property type="term" value="F:(2E,6E)-farnesyl diphosphate synthase activity"/>
    <property type="evidence" value="ECO:0007669"/>
    <property type="project" value="UniProtKB-EC"/>
</dbReference>
<evidence type="ECO:0000256" key="2">
    <source>
        <dbReference type="ARBA" id="ARBA00006706"/>
    </source>
</evidence>
<dbReference type="InterPro" id="IPR000092">
    <property type="entry name" value="Polyprenyl_synt"/>
</dbReference>
<protein>
    <submittedName>
        <fullName evidence="8">Farnesyl diphosphate synthase</fullName>
        <ecNumber evidence="8">2.5.1.10</ecNumber>
    </submittedName>
</protein>